<sequence>MLDHFWGLANTDLTIEPQTDRRVAAEGLSIAGGSTLRSSPPGRKQRLSHAKPVDNEHLQPRSQLWVDTHKAEPRKARLGGLTPGQVLGSNSSISTLSSSPSADLESVDKAKNTGAFTPKLSSIFEGKESRSRSTRRRRSSTSTSTESHPTSRQRRRVEESTERRAVRQKHGSLKRRAESLASLPNPSLISVLSGLTEQTTVSSGSNSTITQKSFNRNHISKRGPMKERKHVQFQRPSTKARTMDADSESSHVFQYMNNNLVSEQLLHAMPHDDRSVMSSPSSSEPSVAAEHDEGCSSNAEESDIESPMTSPASGMRPDHSNAHEGEEEEDDEEEEQDDNDDDNDDDDDDDDNDDDDESDEDGGDDAYGADNHDEHLGHEQPLPLERIEPPRLPSASSSRHSDPHTRRLRHQEQELRDHILQSPQPHRDFQFVGGPSPAPQPAMPIYDNYSHSGASPASFYAPHASSVPGWLPPAPPPPPIGYYSPPQISPAPYSPGAGNSYAMASVNNPMAAVPFPPMHMAHTQPPHYQPQTAGPDMSKTTVVGYELLADKLTELSRIGDGEVKEGEETVVPMYRKFETLNHRVLLHLQDEISELEEELRYLDECIAQITPLHPASRRGDAKHGGELHYRRTELLGRIYIKLGQYREGHVDARLFLFLFLRYAVSKEGLHRLNVKTIFGTTCWVTNMSKLDQALSSFSSMLKNLDPANTEDIQAYHTWMERHGPVDQTESRFLERKNDLLAVSRRRSASTVGGARPHQSVAIGLPLLAMLPLMAFATTPGLLGRLFCIMLIGAVEVAVVVSTELIDMMTFREWAVCASIYSPTGQARHRAPTMKLKWQLRGLVSNISPLLLGTGAGDEVARRLFYASRPQRNHIAWGNSLSVPARSVVCRFGRPKQLLIGRARVGGDESRLSERQCPSHYPLLSQALVFGQKLMRGGSYFGLMAVLAGMQCGVPGWHGDAMGARHGDRPTENASRRGVTVSEHPSRAWSEKTALGPWWWRRWTYLLHRPREHRRKRAVASCVPGPVLAGQVGGWAAGQASFRWACLGLPEPTTAPLICPETPPYPVRPLPPLQPTSGHIAQLAIHTRFCPLALARLSAPPPPICCANAHRLAAISPRPPFWNVAAPRATIHLLTSACAHCASPWTAAHSSRGAAFLNPPTHKPVSLPPDNGARIRRAIPLCVASSHAPAHPGRGTSENPKIP</sequence>
<reference evidence="4" key="1">
    <citation type="journal article" date="2020" name="Stud. Mycol.">
        <title>101 Dothideomycetes genomes: A test case for predicting lifestyles and emergence of pathogens.</title>
        <authorList>
            <person name="Haridas S."/>
            <person name="Albert R."/>
            <person name="Binder M."/>
            <person name="Bloem J."/>
            <person name="LaButti K."/>
            <person name="Salamov A."/>
            <person name="Andreopoulos B."/>
            <person name="Baker S."/>
            <person name="Barry K."/>
            <person name="Bills G."/>
            <person name="Bluhm B."/>
            <person name="Cannon C."/>
            <person name="Castanera R."/>
            <person name="Culley D."/>
            <person name="Daum C."/>
            <person name="Ezra D."/>
            <person name="Gonzalez J."/>
            <person name="Henrissat B."/>
            <person name="Kuo A."/>
            <person name="Liang C."/>
            <person name="Lipzen A."/>
            <person name="Lutzoni F."/>
            <person name="Magnuson J."/>
            <person name="Mondo S."/>
            <person name="Nolan M."/>
            <person name="Ohm R."/>
            <person name="Pangilinan J."/>
            <person name="Park H.-J."/>
            <person name="Ramirez L."/>
            <person name="Alfaro M."/>
            <person name="Sun H."/>
            <person name="Tritt A."/>
            <person name="Yoshinaga Y."/>
            <person name="Zwiers L.-H."/>
            <person name="Turgeon B."/>
            <person name="Goodwin S."/>
            <person name="Spatafora J."/>
            <person name="Crous P."/>
            <person name="Grigoriev I."/>
        </authorList>
    </citation>
    <scope>NUCLEOTIDE SEQUENCE [LARGE SCALE GENOMIC DNA]</scope>
    <source>
        <strain evidence="4">CBS 304.66</strain>
    </source>
</reference>
<gene>
    <name evidence="3" type="ORF">CC78DRAFT_540891</name>
</gene>
<dbReference type="AlphaFoldDB" id="A0A9P4KI03"/>
<feature type="region of interest" description="Disordered" evidence="1">
    <location>
        <begin position="272"/>
        <end position="409"/>
    </location>
</feature>
<feature type="compositionally biased region" description="Polar residues" evidence="1">
    <location>
        <begin position="200"/>
        <end position="217"/>
    </location>
</feature>
<name>A0A9P4KI03_9PLEO</name>
<dbReference type="PANTHER" id="PTHR34502:SF6">
    <property type="entry name" value="DUF6594 DOMAIN-CONTAINING PROTEIN"/>
    <property type="match status" value="1"/>
</dbReference>
<proteinExistence type="predicted"/>
<feature type="compositionally biased region" description="Low complexity" evidence="1">
    <location>
        <begin position="276"/>
        <end position="288"/>
    </location>
</feature>
<feature type="region of interest" description="Disordered" evidence="1">
    <location>
        <begin position="32"/>
        <end position="63"/>
    </location>
</feature>
<dbReference type="Pfam" id="PF20237">
    <property type="entry name" value="DUF6594"/>
    <property type="match status" value="1"/>
</dbReference>
<feature type="compositionally biased region" description="Basic and acidic residues" evidence="1">
    <location>
        <begin position="399"/>
        <end position="409"/>
    </location>
</feature>
<feature type="region of interest" description="Disordered" evidence="1">
    <location>
        <begin position="75"/>
        <end position="177"/>
    </location>
</feature>
<organism evidence="3 4">
    <name type="scientific">Lojkania enalia</name>
    <dbReference type="NCBI Taxonomy" id="147567"/>
    <lineage>
        <taxon>Eukaryota</taxon>
        <taxon>Fungi</taxon>
        <taxon>Dikarya</taxon>
        <taxon>Ascomycota</taxon>
        <taxon>Pezizomycotina</taxon>
        <taxon>Dothideomycetes</taxon>
        <taxon>Pleosporomycetidae</taxon>
        <taxon>Pleosporales</taxon>
        <taxon>Pleosporales incertae sedis</taxon>
        <taxon>Lojkania</taxon>
    </lineage>
</organism>
<accession>A0A9P4KI03</accession>
<dbReference type="Proteomes" id="UP000800093">
    <property type="component" value="Unassembled WGS sequence"/>
</dbReference>
<evidence type="ECO:0000313" key="4">
    <source>
        <dbReference type="Proteomes" id="UP000800093"/>
    </source>
</evidence>
<evidence type="ECO:0000313" key="3">
    <source>
        <dbReference type="EMBL" id="KAF2268637.1"/>
    </source>
</evidence>
<feature type="compositionally biased region" description="Basic and acidic residues" evidence="1">
    <location>
        <begin position="156"/>
        <end position="165"/>
    </location>
</feature>
<dbReference type="OrthoDB" id="5416037at2759"/>
<feature type="region of interest" description="Disordered" evidence="1">
    <location>
        <begin position="200"/>
        <end position="249"/>
    </location>
</feature>
<protein>
    <recommendedName>
        <fullName evidence="2">DUF6594 domain-containing protein</fullName>
    </recommendedName>
</protein>
<dbReference type="EMBL" id="ML986586">
    <property type="protein sequence ID" value="KAF2268637.1"/>
    <property type="molecule type" value="Genomic_DNA"/>
</dbReference>
<feature type="domain" description="DUF6594" evidence="2">
    <location>
        <begin position="545"/>
        <end position="647"/>
    </location>
</feature>
<feature type="compositionally biased region" description="Low complexity" evidence="1">
    <location>
        <begin position="87"/>
        <end position="104"/>
    </location>
</feature>
<feature type="compositionally biased region" description="Low complexity" evidence="1">
    <location>
        <begin position="140"/>
        <end position="150"/>
    </location>
</feature>
<dbReference type="PANTHER" id="PTHR34502">
    <property type="entry name" value="DUF6594 DOMAIN-CONTAINING PROTEIN-RELATED"/>
    <property type="match status" value="1"/>
</dbReference>
<keyword evidence="4" id="KW-1185">Reference proteome</keyword>
<evidence type="ECO:0000256" key="1">
    <source>
        <dbReference type="SAM" id="MobiDB-lite"/>
    </source>
</evidence>
<feature type="compositionally biased region" description="Basic residues" evidence="1">
    <location>
        <begin position="218"/>
        <end position="232"/>
    </location>
</feature>
<feature type="compositionally biased region" description="Acidic residues" evidence="1">
    <location>
        <begin position="325"/>
        <end position="364"/>
    </location>
</feature>
<evidence type="ECO:0000259" key="2">
    <source>
        <dbReference type="Pfam" id="PF20237"/>
    </source>
</evidence>
<dbReference type="InterPro" id="IPR046529">
    <property type="entry name" value="DUF6594"/>
</dbReference>
<comment type="caution">
    <text evidence="3">The sequence shown here is derived from an EMBL/GenBank/DDBJ whole genome shotgun (WGS) entry which is preliminary data.</text>
</comment>